<dbReference type="Pfam" id="PF05598">
    <property type="entry name" value="DUF772"/>
    <property type="match status" value="1"/>
</dbReference>
<proteinExistence type="predicted"/>
<dbReference type="EMBL" id="QYJN01000005">
    <property type="protein sequence ID" value="RIP33416.1"/>
    <property type="molecule type" value="Genomic_DNA"/>
</dbReference>
<evidence type="ECO:0000313" key="2">
    <source>
        <dbReference type="EMBL" id="RIP33416.1"/>
    </source>
</evidence>
<accession>A0A3A0VHN9</accession>
<dbReference type="OrthoDB" id="2236403at2"/>
<dbReference type="InterPro" id="IPR008490">
    <property type="entry name" value="Transposase_InsH_N"/>
</dbReference>
<organism evidence="2 3">
    <name type="scientific">Staphylococcus gallinarum</name>
    <dbReference type="NCBI Taxonomy" id="1293"/>
    <lineage>
        <taxon>Bacteria</taxon>
        <taxon>Bacillati</taxon>
        <taxon>Bacillota</taxon>
        <taxon>Bacilli</taxon>
        <taxon>Bacillales</taxon>
        <taxon>Staphylococcaceae</taxon>
        <taxon>Staphylococcus</taxon>
    </lineage>
</organism>
<dbReference type="Proteomes" id="UP000265541">
    <property type="component" value="Unassembled WGS sequence"/>
</dbReference>
<dbReference type="PANTHER" id="PTHR33408:SF2">
    <property type="entry name" value="TRANSPOSASE DDE DOMAIN-CONTAINING PROTEIN"/>
    <property type="match status" value="1"/>
</dbReference>
<evidence type="ECO:0000259" key="1">
    <source>
        <dbReference type="Pfam" id="PF05598"/>
    </source>
</evidence>
<comment type="caution">
    <text evidence="2">The sequence shown here is derived from an EMBL/GenBank/DDBJ whole genome shotgun (WGS) entry which is preliminary data.</text>
</comment>
<gene>
    <name evidence="2" type="ORF">BUZ14_09895</name>
</gene>
<feature type="domain" description="Transposase InsH N-terminal" evidence="1">
    <location>
        <begin position="10"/>
        <end position="52"/>
    </location>
</feature>
<name>A0A3A0VHN9_STAGA</name>
<reference evidence="2 3" key="1">
    <citation type="journal article" date="2016" name="Front. Microbiol.">
        <title>Comprehensive Phylogenetic Analysis of Bovine Non-aureus Staphylococci Species Based on Whole-Genome Sequencing.</title>
        <authorList>
            <person name="Naushad S."/>
            <person name="Barkema H.W."/>
            <person name="Luby C."/>
            <person name="Condas L.A."/>
            <person name="Nobrega D.B."/>
            <person name="Carson D.A."/>
            <person name="De Buck J."/>
        </authorList>
    </citation>
    <scope>NUCLEOTIDE SEQUENCE [LARGE SCALE GENOMIC DNA]</scope>
    <source>
        <strain evidence="2 3">SNUC 4781</strain>
    </source>
</reference>
<dbReference type="AlphaFoldDB" id="A0A3A0VHN9"/>
<protein>
    <submittedName>
        <fullName evidence="2">Transposase</fullName>
    </submittedName>
</protein>
<sequence length="97" mass="11488">MNSTIFMVHFLIILYAYCQSIFSGRRIERALTDSIRMMWLSQNQTPSYRTINLLENLKSLYNELIETEIITKIKQEMNNELSDEDLNKITNHLSTQI</sequence>
<dbReference type="PANTHER" id="PTHR33408">
    <property type="entry name" value="TRANSPOSASE"/>
    <property type="match status" value="1"/>
</dbReference>
<evidence type="ECO:0000313" key="3">
    <source>
        <dbReference type="Proteomes" id="UP000265541"/>
    </source>
</evidence>